<comment type="caution">
    <text evidence="1">The sequence shown here is derived from an EMBL/GenBank/DDBJ whole genome shotgun (WGS) entry which is preliminary data.</text>
</comment>
<dbReference type="Proteomes" id="UP000051586">
    <property type="component" value="Unassembled WGS sequence"/>
</dbReference>
<proteinExistence type="predicted"/>
<dbReference type="AlphaFoldDB" id="A0A0R2CNY5"/>
<gene>
    <name evidence="1" type="ORF">FC87_GL000736</name>
</gene>
<organism evidence="1 2">
    <name type="scientific">Fructilactobacillus florum DSM 22689 = JCM 16035</name>
    <dbReference type="NCBI Taxonomy" id="1423745"/>
    <lineage>
        <taxon>Bacteria</taxon>
        <taxon>Bacillati</taxon>
        <taxon>Bacillota</taxon>
        <taxon>Bacilli</taxon>
        <taxon>Lactobacillales</taxon>
        <taxon>Lactobacillaceae</taxon>
        <taxon>Fructilactobacillus</taxon>
    </lineage>
</organism>
<dbReference type="EMBL" id="AYZI01000004">
    <property type="protein sequence ID" value="KRM91604.1"/>
    <property type="molecule type" value="Genomic_DNA"/>
</dbReference>
<dbReference type="RefSeq" id="WP_156656524.1">
    <property type="nucleotide sequence ID" value="NZ_AYZI01000004.1"/>
</dbReference>
<dbReference type="STRING" id="1423745.GCA_001311215_01839"/>
<evidence type="ECO:0000313" key="1">
    <source>
        <dbReference type="EMBL" id="KRM91604.1"/>
    </source>
</evidence>
<protein>
    <submittedName>
        <fullName evidence="1">Uncharacterized protein</fullName>
    </submittedName>
</protein>
<accession>A0A0R2CNY5</accession>
<sequence length="306" mass="33240">MAVTQIDTNQGEYFNYDSHCIITHVSGDTTTAIDFHAKEINFDYSVVSNDENTPSQNTVTIYNMTKTAFNTISIGDKVQINTGPANIYGMIVIGYISSIVPQASNQDDAVVITFIEGQSYADIDKLKVTNTVTYGKNDDKEKDVTSNVSFNAGTYASTIISTIASQAGISLAGVNLGNNKCYTNGYSADEKPIDVINAVATDCNSRMYYRPTGLYVDSINAPDPYTAAIVIGTVDYGPIEKDAQLNANSGDNGGNTYTMNGFDDPRLYAGCPVFVKTNSLWGLHRVKQVTHSHTQTTYTMEVEVYA</sequence>
<reference evidence="1 2" key="1">
    <citation type="journal article" date="2015" name="Genome Announc.">
        <title>Expanding the biotechnology potential of lactobacilli through comparative genomics of 213 strains and associated genera.</title>
        <authorList>
            <person name="Sun Z."/>
            <person name="Harris H.M."/>
            <person name="McCann A."/>
            <person name="Guo C."/>
            <person name="Argimon S."/>
            <person name="Zhang W."/>
            <person name="Yang X."/>
            <person name="Jeffery I.B."/>
            <person name="Cooney J.C."/>
            <person name="Kagawa T.F."/>
            <person name="Liu W."/>
            <person name="Song Y."/>
            <person name="Salvetti E."/>
            <person name="Wrobel A."/>
            <person name="Rasinkangas P."/>
            <person name="Parkhill J."/>
            <person name="Rea M.C."/>
            <person name="O'Sullivan O."/>
            <person name="Ritari J."/>
            <person name="Douillard F.P."/>
            <person name="Paul Ross R."/>
            <person name="Yang R."/>
            <person name="Briner A.E."/>
            <person name="Felis G.E."/>
            <person name="de Vos W.M."/>
            <person name="Barrangou R."/>
            <person name="Klaenhammer T.R."/>
            <person name="Caufield P.W."/>
            <person name="Cui Y."/>
            <person name="Zhang H."/>
            <person name="O'Toole P.W."/>
        </authorList>
    </citation>
    <scope>NUCLEOTIDE SEQUENCE [LARGE SCALE GENOMIC DNA]</scope>
    <source>
        <strain evidence="1 2">DSM 22689</strain>
    </source>
</reference>
<name>A0A0R2CNY5_9LACO</name>
<evidence type="ECO:0000313" key="2">
    <source>
        <dbReference type="Proteomes" id="UP000051586"/>
    </source>
</evidence>
<dbReference type="PATRIC" id="fig|1423745.4.peg.784"/>